<dbReference type="AlphaFoldDB" id="A0AAN8JJT5"/>
<evidence type="ECO:0000313" key="3">
    <source>
        <dbReference type="Proteomes" id="UP001347796"/>
    </source>
</evidence>
<accession>A0AAN8JJT5</accession>
<sequence length="188" mass="21472">MAENNIYNGKIESLEGSLHIERVDHLQVGPNNTMNNYYGVSSSHQYRHSSSTSYSSDDEHDITTENEFLDTCDAELDEDVTKQVAKVISAKWLEFGTEFKLPEEQLDQILEEYDNEGYNALALRVLKLWLNGRTNVKISDIAKHFTDEYDRHKLYSSLRTSQNLPALKGNQKLTIKASSGDEEEDATY</sequence>
<reference evidence="2 3" key="1">
    <citation type="submission" date="2024-01" db="EMBL/GenBank/DDBJ databases">
        <title>The genome of the rayed Mediterranean limpet Patella caerulea (Linnaeus, 1758).</title>
        <authorList>
            <person name="Anh-Thu Weber A."/>
            <person name="Halstead-Nussloch G."/>
        </authorList>
    </citation>
    <scope>NUCLEOTIDE SEQUENCE [LARGE SCALE GENOMIC DNA]</scope>
    <source>
        <strain evidence="2">AATW-2023a</strain>
        <tissue evidence="2">Whole specimen</tissue>
    </source>
</reference>
<evidence type="ECO:0000259" key="1">
    <source>
        <dbReference type="PROSITE" id="PS50017"/>
    </source>
</evidence>
<evidence type="ECO:0000313" key="2">
    <source>
        <dbReference type="EMBL" id="KAK6177171.1"/>
    </source>
</evidence>
<dbReference type="Proteomes" id="UP001347796">
    <property type="component" value="Unassembled WGS sequence"/>
</dbReference>
<feature type="domain" description="Death" evidence="1">
    <location>
        <begin position="77"/>
        <end position="129"/>
    </location>
</feature>
<dbReference type="EMBL" id="JAZGQO010000010">
    <property type="protein sequence ID" value="KAK6177171.1"/>
    <property type="molecule type" value="Genomic_DNA"/>
</dbReference>
<gene>
    <name evidence="2" type="ORF">SNE40_015327</name>
</gene>
<proteinExistence type="predicted"/>
<dbReference type="CDD" id="cd01670">
    <property type="entry name" value="Death"/>
    <property type="match status" value="1"/>
</dbReference>
<dbReference type="PROSITE" id="PS50017">
    <property type="entry name" value="DEATH_DOMAIN"/>
    <property type="match status" value="1"/>
</dbReference>
<dbReference type="InterPro" id="IPR011029">
    <property type="entry name" value="DEATH-like_dom_sf"/>
</dbReference>
<dbReference type="GO" id="GO:0007165">
    <property type="term" value="P:signal transduction"/>
    <property type="evidence" value="ECO:0007669"/>
    <property type="project" value="InterPro"/>
</dbReference>
<dbReference type="InterPro" id="IPR000488">
    <property type="entry name" value="Death_dom"/>
</dbReference>
<protein>
    <recommendedName>
        <fullName evidence="1">Death domain-containing protein</fullName>
    </recommendedName>
</protein>
<keyword evidence="3" id="KW-1185">Reference proteome</keyword>
<comment type="caution">
    <text evidence="2">The sequence shown here is derived from an EMBL/GenBank/DDBJ whole genome shotgun (WGS) entry which is preliminary data.</text>
</comment>
<dbReference type="Gene3D" id="1.10.533.10">
    <property type="entry name" value="Death Domain, Fas"/>
    <property type="match status" value="1"/>
</dbReference>
<organism evidence="2 3">
    <name type="scientific">Patella caerulea</name>
    <name type="common">Rayed Mediterranean limpet</name>
    <dbReference type="NCBI Taxonomy" id="87958"/>
    <lineage>
        <taxon>Eukaryota</taxon>
        <taxon>Metazoa</taxon>
        <taxon>Spiralia</taxon>
        <taxon>Lophotrochozoa</taxon>
        <taxon>Mollusca</taxon>
        <taxon>Gastropoda</taxon>
        <taxon>Patellogastropoda</taxon>
        <taxon>Patelloidea</taxon>
        <taxon>Patellidae</taxon>
        <taxon>Patella</taxon>
    </lineage>
</organism>
<name>A0AAN8JJT5_PATCE</name>